<keyword evidence="4" id="KW-1185">Reference proteome</keyword>
<feature type="domain" description="D-alanyl-D-alanine carboxypeptidase-like core" evidence="2">
    <location>
        <begin position="93"/>
        <end position="185"/>
    </location>
</feature>
<dbReference type="EMBL" id="BRZC01000003">
    <property type="protein sequence ID" value="GLC84181.1"/>
    <property type="molecule type" value="Genomic_DNA"/>
</dbReference>
<evidence type="ECO:0000259" key="2">
    <source>
        <dbReference type="Pfam" id="PF02557"/>
    </source>
</evidence>
<dbReference type="PANTHER" id="PTHR34385">
    <property type="entry name" value="D-ALANYL-D-ALANINE CARBOXYPEPTIDASE"/>
    <property type="match status" value="1"/>
</dbReference>
<dbReference type="PANTHER" id="PTHR34385:SF1">
    <property type="entry name" value="PEPTIDOGLYCAN L-ALANYL-D-GLUTAMATE ENDOPEPTIDASE CWLK"/>
    <property type="match status" value="1"/>
</dbReference>
<sequence>MNSSAAEARRNRRAAALFATLVVALIAAVFVVQQALTGASASTSPPSQAGQAQQQEVPVKQAAADDGRITAADGLIAEGRPAGVEDDVPAVTNLDPQLLAALRRAAAAASADGVELRINSGWRSREFQDRLLADAVKKYGSAQEAARWVATADASEHVSGDAADIGPWAAAEWLGRHGAAFGLCQIYGNEPWHFELRAKASAEGCPRMLRDPTERRR</sequence>
<reference evidence="3" key="1">
    <citation type="submission" date="2022-08" db="EMBL/GenBank/DDBJ databases">
        <title>Draft genome sequence of Microbacterium arabinogalactanolyticum JCM 9171.</title>
        <authorList>
            <person name="Fujita K."/>
            <person name="Ishiwata A."/>
            <person name="Fushinobu S."/>
        </authorList>
    </citation>
    <scope>NUCLEOTIDE SEQUENCE</scope>
    <source>
        <strain evidence="3">JCM 9171</strain>
    </source>
</reference>
<dbReference type="CDD" id="cd14846">
    <property type="entry name" value="Peptidase_M15_like"/>
    <property type="match status" value="1"/>
</dbReference>
<dbReference type="SUPFAM" id="SSF55166">
    <property type="entry name" value="Hedgehog/DD-peptidase"/>
    <property type="match status" value="1"/>
</dbReference>
<organism evidence="3 4">
    <name type="scientific">Microbacterium arabinogalactanolyticum</name>
    <dbReference type="NCBI Taxonomy" id="69365"/>
    <lineage>
        <taxon>Bacteria</taxon>
        <taxon>Bacillati</taxon>
        <taxon>Actinomycetota</taxon>
        <taxon>Actinomycetes</taxon>
        <taxon>Micrococcales</taxon>
        <taxon>Microbacteriaceae</taxon>
        <taxon>Microbacterium</taxon>
    </lineage>
</organism>
<accession>A0ABQ5NFF0</accession>
<evidence type="ECO:0000256" key="1">
    <source>
        <dbReference type="SAM" id="MobiDB-lite"/>
    </source>
</evidence>
<feature type="compositionally biased region" description="Low complexity" evidence="1">
    <location>
        <begin position="40"/>
        <end position="55"/>
    </location>
</feature>
<dbReference type="Proteomes" id="UP001165068">
    <property type="component" value="Unassembled WGS sequence"/>
</dbReference>
<comment type="caution">
    <text evidence="3">The sequence shown here is derived from an EMBL/GenBank/DDBJ whole genome shotgun (WGS) entry which is preliminary data.</text>
</comment>
<dbReference type="Gene3D" id="3.30.1380.10">
    <property type="match status" value="1"/>
</dbReference>
<name>A0ABQ5NFF0_9MICO</name>
<proteinExistence type="predicted"/>
<gene>
    <name evidence="3" type="ORF">MIAR_07690</name>
</gene>
<dbReference type="InterPro" id="IPR003709">
    <property type="entry name" value="VanY-like_core_dom"/>
</dbReference>
<dbReference type="Pfam" id="PF02557">
    <property type="entry name" value="VanY"/>
    <property type="match status" value="1"/>
</dbReference>
<evidence type="ECO:0000313" key="3">
    <source>
        <dbReference type="EMBL" id="GLC84181.1"/>
    </source>
</evidence>
<protein>
    <recommendedName>
        <fullName evidence="2">D-alanyl-D-alanine carboxypeptidase-like core domain-containing protein</fullName>
    </recommendedName>
</protein>
<evidence type="ECO:0000313" key="4">
    <source>
        <dbReference type="Proteomes" id="UP001165068"/>
    </source>
</evidence>
<feature type="region of interest" description="Disordered" evidence="1">
    <location>
        <begin position="40"/>
        <end position="59"/>
    </location>
</feature>
<dbReference type="RefSeq" id="WP_285631590.1">
    <property type="nucleotide sequence ID" value="NZ_BAAAUK010000003.1"/>
</dbReference>
<dbReference type="InterPro" id="IPR009045">
    <property type="entry name" value="Zn_M74/Hedgehog-like"/>
</dbReference>
<dbReference type="InterPro" id="IPR052179">
    <property type="entry name" value="DD-CPase-like"/>
</dbReference>